<proteinExistence type="predicted"/>
<dbReference type="InParanoid" id="C7QD55"/>
<evidence type="ECO:0008006" key="3">
    <source>
        <dbReference type="Google" id="ProtNLM"/>
    </source>
</evidence>
<protein>
    <recommendedName>
        <fullName evidence="3">HNH endonuclease</fullName>
    </recommendedName>
</protein>
<dbReference type="Proteomes" id="UP000000851">
    <property type="component" value="Chromosome"/>
</dbReference>
<dbReference type="KEGG" id="cai:Caci_1844"/>
<dbReference type="HOGENOM" id="CLU_2421558_0_0_11"/>
<sequence length="91" mass="10353">MKLPRNWNRLVRKVMRRCGRRCEWKHAHFSVGCSREAGMVVHDGAKDDHSLGNLLGLCTWHAAQKAALEWEASLVVAIKVRPPVEDRKGKP</sequence>
<accession>C7QD55</accession>
<dbReference type="AlphaFoldDB" id="C7QD55"/>
<evidence type="ECO:0000313" key="1">
    <source>
        <dbReference type="EMBL" id="ACU70765.1"/>
    </source>
</evidence>
<reference evidence="1 2" key="1">
    <citation type="journal article" date="2009" name="Stand. Genomic Sci.">
        <title>Complete genome sequence of Catenulispora acidiphila type strain (ID 139908).</title>
        <authorList>
            <person name="Copeland A."/>
            <person name="Lapidus A."/>
            <person name="Glavina Del Rio T."/>
            <person name="Nolan M."/>
            <person name="Lucas S."/>
            <person name="Chen F."/>
            <person name="Tice H."/>
            <person name="Cheng J.F."/>
            <person name="Bruce D."/>
            <person name="Goodwin L."/>
            <person name="Pitluck S."/>
            <person name="Mikhailova N."/>
            <person name="Pati A."/>
            <person name="Ivanova N."/>
            <person name="Mavromatis K."/>
            <person name="Chen A."/>
            <person name="Palaniappan K."/>
            <person name="Chain P."/>
            <person name="Land M."/>
            <person name="Hauser L."/>
            <person name="Chang Y.J."/>
            <person name="Jeffries C.D."/>
            <person name="Chertkov O."/>
            <person name="Brettin T."/>
            <person name="Detter J.C."/>
            <person name="Han C."/>
            <person name="Ali Z."/>
            <person name="Tindall B.J."/>
            <person name="Goker M."/>
            <person name="Bristow J."/>
            <person name="Eisen J.A."/>
            <person name="Markowitz V."/>
            <person name="Hugenholtz P."/>
            <person name="Kyrpides N.C."/>
            <person name="Klenk H.P."/>
        </authorList>
    </citation>
    <scope>NUCLEOTIDE SEQUENCE [LARGE SCALE GENOMIC DNA]</scope>
    <source>
        <strain evidence="2">DSM 44928 / JCM 14897 / NBRC 102108 / NRRL B-24433 / ID139908</strain>
    </source>
</reference>
<organism evidence="1 2">
    <name type="scientific">Catenulispora acidiphila (strain DSM 44928 / JCM 14897 / NBRC 102108 / NRRL B-24433 / ID139908)</name>
    <dbReference type="NCBI Taxonomy" id="479433"/>
    <lineage>
        <taxon>Bacteria</taxon>
        <taxon>Bacillati</taxon>
        <taxon>Actinomycetota</taxon>
        <taxon>Actinomycetes</taxon>
        <taxon>Catenulisporales</taxon>
        <taxon>Catenulisporaceae</taxon>
        <taxon>Catenulispora</taxon>
    </lineage>
</organism>
<gene>
    <name evidence="1" type="ordered locus">Caci_1844</name>
</gene>
<dbReference type="EMBL" id="CP001700">
    <property type="protein sequence ID" value="ACU70765.1"/>
    <property type="molecule type" value="Genomic_DNA"/>
</dbReference>
<name>C7QD55_CATAD</name>
<keyword evidence="2" id="KW-1185">Reference proteome</keyword>
<evidence type="ECO:0000313" key="2">
    <source>
        <dbReference type="Proteomes" id="UP000000851"/>
    </source>
</evidence>